<dbReference type="PANTHER" id="PTHR22442:SF4">
    <property type="entry name" value="PROTEIN FAM169BP"/>
    <property type="match status" value="1"/>
</dbReference>
<dbReference type="PANTHER" id="PTHR22442">
    <property type="match status" value="1"/>
</dbReference>
<evidence type="ECO:0000313" key="1">
    <source>
        <dbReference type="EMBL" id="CAH2274357.1"/>
    </source>
</evidence>
<evidence type="ECO:0000313" key="2">
    <source>
        <dbReference type="Proteomes" id="UP001295444"/>
    </source>
</evidence>
<dbReference type="InterPro" id="IPR029625">
    <property type="entry name" value="FAM169"/>
</dbReference>
<gene>
    <name evidence="1" type="ORF">PECUL_23A012631</name>
</gene>
<protein>
    <recommendedName>
        <fullName evidence="3">Protein FAM169B</fullName>
    </recommendedName>
</protein>
<sequence>MELPSPGDRAAVAGGRQSPVDYFNSADLQGVLEIASKHYAQIIQQHEMTDEFFYSSGGEKIKIDGSSVLQIQLHREEGCGKMLILVNPRRRESVLAIYLNGRWWPVDEILRSSVPGREGLIQVQTFGERIGLFVLNCLVCGFTEGGESEDGVCFLPHSAGELAKILWHHGEAVAFYTYKIKGSLYNDRSSHCYLLPVLDTLFVRKRWRRHGLGTRMLQDYCQTFARELALGVSCPISPAMYRVCSKFLRDHPEEQDRMWEVDPPGDWSQRINIWLKIQLGETPALQECISDYTSECTDTHSLSNGKIVNGRLDRKGSISPEDDSYVVLRTRLENKKRRRTTDCREEIVNKQRKIN</sequence>
<dbReference type="AlphaFoldDB" id="A0AAD1VWN8"/>
<organism evidence="1 2">
    <name type="scientific">Pelobates cultripes</name>
    <name type="common">Western spadefoot toad</name>
    <dbReference type="NCBI Taxonomy" id="61616"/>
    <lineage>
        <taxon>Eukaryota</taxon>
        <taxon>Metazoa</taxon>
        <taxon>Chordata</taxon>
        <taxon>Craniata</taxon>
        <taxon>Vertebrata</taxon>
        <taxon>Euteleostomi</taxon>
        <taxon>Amphibia</taxon>
        <taxon>Batrachia</taxon>
        <taxon>Anura</taxon>
        <taxon>Pelobatoidea</taxon>
        <taxon>Pelobatidae</taxon>
        <taxon>Pelobates</taxon>
    </lineage>
</organism>
<reference evidence="1" key="1">
    <citation type="submission" date="2022-03" db="EMBL/GenBank/DDBJ databases">
        <authorList>
            <person name="Alioto T."/>
            <person name="Alioto T."/>
            <person name="Gomez Garrido J."/>
        </authorList>
    </citation>
    <scope>NUCLEOTIDE SEQUENCE</scope>
</reference>
<dbReference type="InterPro" id="IPR016181">
    <property type="entry name" value="Acyl_CoA_acyltransferase"/>
</dbReference>
<name>A0AAD1VWN8_PELCU</name>
<proteinExistence type="predicted"/>
<dbReference type="Gene3D" id="3.40.630.30">
    <property type="match status" value="1"/>
</dbReference>
<dbReference type="SUPFAM" id="SSF55729">
    <property type="entry name" value="Acyl-CoA N-acyltransferases (Nat)"/>
    <property type="match status" value="1"/>
</dbReference>
<dbReference type="CDD" id="cd04301">
    <property type="entry name" value="NAT_SF"/>
    <property type="match status" value="1"/>
</dbReference>
<evidence type="ECO:0008006" key="3">
    <source>
        <dbReference type="Google" id="ProtNLM"/>
    </source>
</evidence>
<accession>A0AAD1VWN8</accession>
<keyword evidence="2" id="KW-1185">Reference proteome</keyword>
<dbReference type="EMBL" id="OW240914">
    <property type="protein sequence ID" value="CAH2274357.1"/>
    <property type="molecule type" value="Genomic_DNA"/>
</dbReference>
<dbReference type="Proteomes" id="UP001295444">
    <property type="component" value="Chromosome 03"/>
</dbReference>